<gene>
    <name evidence="1" type="ORF">GKD67_00515</name>
</gene>
<accession>A0A7K0GPA6</accession>
<dbReference type="RefSeq" id="WP_154394816.1">
    <property type="nucleotide sequence ID" value="NZ_JAQMQB010000013.1"/>
</dbReference>
<dbReference type="Proteomes" id="UP000461276">
    <property type="component" value="Unassembled WGS sequence"/>
</dbReference>
<comment type="caution">
    <text evidence="1">The sequence shown here is derived from an EMBL/GenBank/DDBJ whole genome shotgun (WGS) entry which is preliminary data.</text>
</comment>
<reference evidence="1 2" key="1">
    <citation type="journal article" date="2019" name="Nat. Med.">
        <title>A library of human gut bacterial isolates paired with longitudinal multiomics data enables mechanistic microbiome research.</title>
        <authorList>
            <person name="Poyet M."/>
            <person name="Groussin M."/>
            <person name="Gibbons S.M."/>
            <person name="Avila-Pacheco J."/>
            <person name="Jiang X."/>
            <person name="Kearney S.M."/>
            <person name="Perrotta A.R."/>
            <person name="Berdy B."/>
            <person name="Zhao S."/>
            <person name="Lieberman T.D."/>
            <person name="Swanson P.K."/>
            <person name="Smith M."/>
            <person name="Roesemann S."/>
            <person name="Alexander J.E."/>
            <person name="Rich S.A."/>
            <person name="Livny J."/>
            <person name="Vlamakis H."/>
            <person name="Clish C."/>
            <person name="Bullock K."/>
            <person name="Deik A."/>
            <person name="Scott J."/>
            <person name="Pierce K.A."/>
            <person name="Xavier R.J."/>
            <person name="Alm E.J."/>
        </authorList>
    </citation>
    <scope>NUCLEOTIDE SEQUENCE [LARGE SCALE GENOMIC DNA]</scope>
    <source>
        <strain evidence="1 2">BIOML-A9</strain>
    </source>
</reference>
<dbReference type="AlphaFoldDB" id="A0A7K0GPA6"/>
<evidence type="ECO:0000313" key="1">
    <source>
        <dbReference type="EMBL" id="MRY91748.1"/>
    </source>
</evidence>
<dbReference type="EMBL" id="WKMY01000001">
    <property type="protein sequence ID" value="MRY91748.1"/>
    <property type="molecule type" value="Genomic_DNA"/>
</dbReference>
<protein>
    <submittedName>
        <fullName evidence="1">Uncharacterized protein</fullName>
    </submittedName>
</protein>
<proteinExistence type="predicted"/>
<name>A0A7K0GPA6_PARDI</name>
<evidence type="ECO:0000313" key="2">
    <source>
        <dbReference type="Proteomes" id="UP000461276"/>
    </source>
</evidence>
<sequence>MRLIDIKQCINIAFDNLDFKAADIGGGNCRISGVQNFRIVLLQLLKAGFIRKVDFKFYDDIVNTINSDSLVCSSPGYISDYIVKIGYLVRLLHNWINEYIPEEQDEETVNIKLPQIKNFDILNKVANELRLAFSTIISEYKGGKIEIVQFDHGSYWCVVKVGTALLLFTGLAWAGAVVAKKTIECRSAYEVYRNASARNEMLEELKRLNKAQIDIVVTQEAKLIQQEHFNKEDHEQLERIKNSILNISELILKGTEIQPAIAAPEDVKNLFPDFSCLPLIESRTKKLTENIDNNQ</sequence>
<organism evidence="1 2">
    <name type="scientific">Parabacteroides distasonis</name>
    <dbReference type="NCBI Taxonomy" id="823"/>
    <lineage>
        <taxon>Bacteria</taxon>
        <taxon>Pseudomonadati</taxon>
        <taxon>Bacteroidota</taxon>
        <taxon>Bacteroidia</taxon>
        <taxon>Bacteroidales</taxon>
        <taxon>Tannerellaceae</taxon>
        <taxon>Parabacteroides</taxon>
    </lineage>
</organism>